<dbReference type="Pfam" id="PF04545">
    <property type="entry name" value="Sigma70_r4"/>
    <property type="match status" value="1"/>
</dbReference>
<keyword evidence="1" id="KW-0805">Transcription regulation</keyword>
<dbReference type="GO" id="GO:0006352">
    <property type="term" value="P:DNA-templated transcription initiation"/>
    <property type="evidence" value="ECO:0007669"/>
    <property type="project" value="InterPro"/>
</dbReference>
<keyword evidence="2" id="KW-0731">Sigma factor</keyword>
<dbReference type="SUPFAM" id="SSF88946">
    <property type="entry name" value="Sigma2 domain of RNA polymerase sigma factors"/>
    <property type="match status" value="1"/>
</dbReference>
<keyword evidence="7" id="KW-1185">Reference proteome</keyword>
<dbReference type="GO" id="GO:0016987">
    <property type="term" value="F:sigma factor activity"/>
    <property type="evidence" value="ECO:0007669"/>
    <property type="project" value="UniProtKB-KW"/>
</dbReference>
<dbReference type="EMBL" id="CP042914">
    <property type="protein sequence ID" value="QEG42712.1"/>
    <property type="molecule type" value="Genomic_DNA"/>
</dbReference>
<evidence type="ECO:0000256" key="3">
    <source>
        <dbReference type="ARBA" id="ARBA00023125"/>
    </source>
</evidence>
<dbReference type="GO" id="GO:0003677">
    <property type="term" value="F:DNA binding"/>
    <property type="evidence" value="ECO:0007669"/>
    <property type="project" value="UniProtKB-KW"/>
</dbReference>
<protein>
    <submittedName>
        <fullName evidence="6">RNA polymerase sigma factor SigA</fullName>
    </submittedName>
</protein>
<dbReference type="SUPFAM" id="SSF88659">
    <property type="entry name" value="Sigma3 and sigma4 domains of RNA polymerase sigma factors"/>
    <property type="match status" value="1"/>
</dbReference>
<evidence type="ECO:0000313" key="6">
    <source>
        <dbReference type="EMBL" id="QEG42712.1"/>
    </source>
</evidence>
<proteinExistence type="predicted"/>
<dbReference type="CDD" id="cd06171">
    <property type="entry name" value="Sigma70_r4"/>
    <property type="match status" value="1"/>
</dbReference>
<feature type="domain" description="RNA polymerase sigma-70" evidence="5">
    <location>
        <begin position="515"/>
        <end position="541"/>
    </location>
</feature>
<dbReference type="InterPro" id="IPR013325">
    <property type="entry name" value="RNA_pol_sigma_r2"/>
</dbReference>
<accession>A0A5B9QXI4</accession>
<dbReference type="Proteomes" id="UP000325286">
    <property type="component" value="Chromosome"/>
</dbReference>
<dbReference type="NCBIfam" id="TIGR02937">
    <property type="entry name" value="sigma70-ECF"/>
    <property type="match status" value="1"/>
</dbReference>
<name>A0A5B9QXI4_9BACT</name>
<keyword evidence="4" id="KW-0804">Transcription</keyword>
<dbReference type="KEGG" id="rul:UC8_47540"/>
<dbReference type="AlphaFoldDB" id="A0A5B9QXI4"/>
<dbReference type="OrthoDB" id="9780321at2"/>
<dbReference type="Pfam" id="PF04542">
    <property type="entry name" value="Sigma70_r2"/>
    <property type="match status" value="1"/>
</dbReference>
<dbReference type="PANTHER" id="PTHR30603">
    <property type="entry name" value="RNA POLYMERASE SIGMA FACTOR RPO"/>
    <property type="match status" value="1"/>
</dbReference>
<reference evidence="6 7" key="1">
    <citation type="submission" date="2019-08" db="EMBL/GenBank/DDBJ databases">
        <title>Deep-cultivation of Planctomycetes and their phenomic and genomic characterization uncovers novel biology.</title>
        <authorList>
            <person name="Wiegand S."/>
            <person name="Jogler M."/>
            <person name="Boedeker C."/>
            <person name="Pinto D."/>
            <person name="Vollmers J."/>
            <person name="Rivas-Marin E."/>
            <person name="Kohn T."/>
            <person name="Peeters S.H."/>
            <person name="Heuer A."/>
            <person name="Rast P."/>
            <person name="Oberbeckmann S."/>
            <person name="Bunk B."/>
            <person name="Jeske O."/>
            <person name="Meyerdierks A."/>
            <person name="Storesund J.E."/>
            <person name="Kallscheuer N."/>
            <person name="Luecker S."/>
            <person name="Lage O.M."/>
            <person name="Pohl T."/>
            <person name="Merkel B.J."/>
            <person name="Hornburger P."/>
            <person name="Mueller R.-W."/>
            <person name="Bruemmer F."/>
            <person name="Labrenz M."/>
            <person name="Spormann A.M."/>
            <person name="Op den Camp H."/>
            <person name="Overmann J."/>
            <person name="Amann R."/>
            <person name="Jetten M.S.M."/>
            <person name="Mascher T."/>
            <person name="Medema M.H."/>
            <person name="Devos D.P."/>
            <person name="Kaster A.-K."/>
            <person name="Ovreas L."/>
            <person name="Rohde M."/>
            <person name="Galperin M.Y."/>
            <person name="Jogler C."/>
        </authorList>
    </citation>
    <scope>NUCLEOTIDE SEQUENCE [LARGE SCALE GENOMIC DNA]</scope>
    <source>
        <strain evidence="6 7">UC8</strain>
    </source>
</reference>
<evidence type="ECO:0000313" key="7">
    <source>
        <dbReference type="Proteomes" id="UP000325286"/>
    </source>
</evidence>
<dbReference type="InterPro" id="IPR000943">
    <property type="entry name" value="RNA_pol_sigma70"/>
</dbReference>
<evidence type="ECO:0000256" key="1">
    <source>
        <dbReference type="ARBA" id="ARBA00023015"/>
    </source>
</evidence>
<keyword evidence="3" id="KW-0238">DNA-binding</keyword>
<dbReference type="InterPro" id="IPR007630">
    <property type="entry name" value="RNA_pol_sigma70_r4"/>
</dbReference>
<dbReference type="RefSeq" id="WP_068137746.1">
    <property type="nucleotide sequence ID" value="NZ_CP042914.1"/>
</dbReference>
<organism evidence="6 7">
    <name type="scientific">Roseimaritima ulvae</name>
    <dbReference type="NCBI Taxonomy" id="980254"/>
    <lineage>
        <taxon>Bacteria</taxon>
        <taxon>Pseudomonadati</taxon>
        <taxon>Planctomycetota</taxon>
        <taxon>Planctomycetia</taxon>
        <taxon>Pirellulales</taxon>
        <taxon>Pirellulaceae</taxon>
        <taxon>Roseimaritima</taxon>
    </lineage>
</organism>
<sequence length="556" mass="64601">MHEEYRDDNVKQLRDQQVRFAPRAKKLEQATRAEQLLSELDDSRDYAFNFVCFRITDYRPETSTRRTIRGADLRHDLRLFVEDMSEAADVQVEEANELVHTVADLSRLFNVSTKTISRWRDQGLVSRRFLVGGRKRVGFLQSSVDRFIAQNRDRIRRGERFSQLTDEEKGEIIERGRQLAEDGASLSEVTRQLASQMNRSPETVRYTLKNYDAENAALAIFPNHRGTLTEEDKRSIFQQFHRGATVPQLCKRYGRSRSSVQRILVDVRVARTMELPLDYMYNEDFEDASRRDEYLGEMPEAEKPTRKARVPSGLPPYLAALYEVPLLNREQEYHLFRKMNYLKHLASQLREGLDQAHDRSAMMDEIHQLYEQAVAVKNKIVQSNLRLVVSIAKRHMSSTDDFFALVSDGNMSLIRAAEKFDYGRGNKFSTYATWAIMKNFARTIPSEFKHRDRFRTTAEELFLAQSDDRSNPFVEESSQRQRQREVGRILNRLDEREQKIISARFGLTKGSEPLTLKQVGEEMGVTKERIRQLEARALLKLREAAADAKIDVDLGN</sequence>
<dbReference type="InterPro" id="IPR050239">
    <property type="entry name" value="Sigma-70_RNA_pol_init_factors"/>
</dbReference>
<evidence type="ECO:0000259" key="5">
    <source>
        <dbReference type="PROSITE" id="PS00716"/>
    </source>
</evidence>
<dbReference type="PANTHER" id="PTHR30603:SF60">
    <property type="entry name" value="RNA POLYMERASE SIGMA FACTOR RPOD"/>
    <property type="match status" value="1"/>
</dbReference>
<dbReference type="InterPro" id="IPR007627">
    <property type="entry name" value="RNA_pol_sigma70_r2"/>
</dbReference>
<dbReference type="PRINTS" id="PR00046">
    <property type="entry name" value="SIGMA70FCT"/>
</dbReference>
<evidence type="ECO:0000256" key="4">
    <source>
        <dbReference type="ARBA" id="ARBA00023163"/>
    </source>
</evidence>
<dbReference type="Gene3D" id="1.10.10.10">
    <property type="entry name" value="Winged helix-like DNA-binding domain superfamily/Winged helix DNA-binding domain"/>
    <property type="match status" value="1"/>
</dbReference>
<dbReference type="InterPro" id="IPR013324">
    <property type="entry name" value="RNA_pol_sigma_r3/r4-like"/>
</dbReference>
<gene>
    <name evidence="6" type="primary">sigA_4</name>
    <name evidence="6" type="ORF">UC8_47540</name>
</gene>
<dbReference type="PROSITE" id="PS00716">
    <property type="entry name" value="SIGMA70_2"/>
    <property type="match status" value="1"/>
</dbReference>
<evidence type="ECO:0000256" key="2">
    <source>
        <dbReference type="ARBA" id="ARBA00023082"/>
    </source>
</evidence>
<dbReference type="InterPro" id="IPR036388">
    <property type="entry name" value="WH-like_DNA-bd_sf"/>
</dbReference>
<dbReference type="Gene3D" id="1.10.601.10">
    <property type="entry name" value="RNA Polymerase Primary Sigma Factor"/>
    <property type="match status" value="1"/>
</dbReference>
<dbReference type="InterPro" id="IPR014284">
    <property type="entry name" value="RNA_pol_sigma-70_dom"/>
</dbReference>